<evidence type="ECO:0000256" key="8">
    <source>
        <dbReference type="ARBA" id="ARBA00048679"/>
    </source>
</evidence>
<dbReference type="Gramene" id="KCW45797">
    <property type="protein sequence ID" value="KCW45797"/>
    <property type="gene ID" value="EUGRSUZ_L00371"/>
</dbReference>
<comment type="catalytic activity">
    <reaction evidence="8">
        <text>L-seryl-[protein] + ATP = O-phospho-L-seryl-[protein] + ADP + H(+)</text>
        <dbReference type="Rhea" id="RHEA:17989"/>
        <dbReference type="Rhea" id="RHEA-COMP:9863"/>
        <dbReference type="Rhea" id="RHEA-COMP:11604"/>
        <dbReference type="ChEBI" id="CHEBI:15378"/>
        <dbReference type="ChEBI" id="CHEBI:29999"/>
        <dbReference type="ChEBI" id="CHEBI:30616"/>
        <dbReference type="ChEBI" id="CHEBI:83421"/>
        <dbReference type="ChEBI" id="CHEBI:456216"/>
        <dbReference type="EC" id="2.7.11.1"/>
    </reaction>
</comment>
<keyword evidence="4" id="KW-0547">Nucleotide-binding</keyword>
<evidence type="ECO:0000313" key="10">
    <source>
        <dbReference type="EMBL" id="KCW45797.1"/>
    </source>
</evidence>
<dbReference type="InParanoid" id="A0A058ZVI1"/>
<evidence type="ECO:0000256" key="5">
    <source>
        <dbReference type="ARBA" id="ARBA00022777"/>
    </source>
</evidence>
<dbReference type="EMBL" id="MU848266">
    <property type="protein sequence ID" value="KAK2633193.1"/>
    <property type="molecule type" value="Genomic_DNA"/>
</dbReference>
<organism evidence="10">
    <name type="scientific">Eucalyptus grandis</name>
    <name type="common">Flooded gum</name>
    <dbReference type="NCBI Taxonomy" id="71139"/>
    <lineage>
        <taxon>Eukaryota</taxon>
        <taxon>Viridiplantae</taxon>
        <taxon>Streptophyta</taxon>
        <taxon>Embryophyta</taxon>
        <taxon>Tracheophyta</taxon>
        <taxon>Spermatophyta</taxon>
        <taxon>Magnoliopsida</taxon>
        <taxon>eudicotyledons</taxon>
        <taxon>Gunneridae</taxon>
        <taxon>Pentapetalae</taxon>
        <taxon>rosids</taxon>
        <taxon>malvids</taxon>
        <taxon>Myrtales</taxon>
        <taxon>Myrtaceae</taxon>
        <taxon>Myrtoideae</taxon>
        <taxon>Eucalypteae</taxon>
        <taxon>Eucalyptus</taxon>
    </lineage>
</organism>
<evidence type="ECO:0000256" key="6">
    <source>
        <dbReference type="ARBA" id="ARBA00022840"/>
    </source>
</evidence>
<gene>
    <name evidence="10" type="ORF">EUGRSUZ_L00371</name>
</gene>
<keyword evidence="5" id="KW-0418">Kinase</keyword>
<reference evidence="9" key="2">
    <citation type="journal article" date="2014" name="Nature">
        <title>The genome of Eucalyptus grandis.</title>
        <authorList>
            <person name="Myburg A.A."/>
            <person name="Grattapaglia D."/>
            <person name="Tuskan G.A."/>
            <person name="Hellsten U."/>
            <person name="Hayes R.D."/>
            <person name="Grimwood J."/>
            <person name="Jenkins J."/>
            <person name="Lindquist E."/>
            <person name="Tice H."/>
            <person name="Bauer D."/>
            <person name="Goodstein D.M."/>
            <person name="Dubchak I."/>
            <person name="Poliakov A."/>
            <person name="Mizrachi E."/>
            <person name="Kullan A.R."/>
            <person name="Hussey S.G."/>
            <person name="Pinard D."/>
            <person name="van der Merwe K."/>
            <person name="Singh P."/>
            <person name="van Jaarsveld I."/>
            <person name="Silva-Junior O.B."/>
            <person name="Togawa R.C."/>
            <person name="Pappas M.R."/>
            <person name="Faria D.A."/>
            <person name="Sansaloni C.P."/>
            <person name="Petroli C.D."/>
            <person name="Yang X."/>
            <person name="Ranjan P."/>
            <person name="Tschaplinski T.J."/>
            <person name="Ye C.Y."/>
            <person name="Li T."/>
            <person name="Sterck L."/>
            <person name="Vanneste K."/>
            <person name="Murat F."/>
            <person name="Soler M."/>
            <person name="Clemente H.S."/>
            <person name="Saidi N."/>
            <person name="Cassan-Wang H."/>
            <person name="Dunand C."/>
            <person name="Hefer C.A."/>
            <person name="Bornberg-Bauer E."/>
            <person name="Kersting A.R."/>
            <person name="Vining K."/>
            <person name="Amarasinghe V."/>
            <person name="Ranik M."/>
            <person name="Naithani S."/>
            <person name="Elser J."/>
            <person name="Boyd A.E."/>
            <person name="Liston A."/>
            <person name="Spatafora J.W."/>
            <person name="Dharmwardhana P."/>
            <person name="Raja R."/>
            <person name="Sullivan C."/>
            <person name="Romanel E."/>
            <person name="Alves-Ferreira M."/>
            <person name="Kulheim C."/>
            <person name="Foley W."/>
            <person name="Carocha V."/>
            <person name="Paiva J."/>
            <person name="Kudrna D."/>
            <person name="Brommonschenkel S.H."/>
            <person name="Pasquali G."/>
            <person name="Byrne M."/>
            <person name="Rigault P."/>
            <person name="Tibbits J."/>
            <person name="Spokevicius A."/>
            <person name="Jones R.C."/>
            <person name="Steane D.A."/>
            <person name="Vaillancourt R.E."/>
            <person name="Potts B.M."/>
            <person name="Joubert F."/>
            <person name="Barry K."/>
            <person name="Pappas G.J."/>
            <person name="Strauss S.H."/>
            <person name="Jaiswal P."/>
            <person name="Grima-Pettenati J."/>
            <person name="Salse J."/>
            <person name="Van de Peer Y."/>
            <person name="Rokhsar D.S."/>
            <person name="Schmutz J."/>
        </authorList>
    </citation>
    <scope>NUCLEOTIDE SEQUENCE</scope>
    <source>
        <tissue evidence="9">Leaf extractions</tissue>
    </source>
</reference>
<evidence type="ECO:0000256" key="1">
    <source>
        <dbReference type="ARBA" id="ARBA00012513"/>
    </source>
</evidence>
<dbReference type="PANTHER" id="PTHR48005:SF70">
    <property type="entry name" value="MDIS1-INTERACTING RECEPTOR LIKE KINASE 2-LIKE"/>
    <property type="match status" value="1"/>
</dbReference>
<dbReference type="GO" id="GO:0005524">
    <property type="term" value="F:ATP binding"/>
    <property type="evidence" value="ECO:0007669"/>
    <property type="project" value="UniProtKB-KW"/>
</dbReference>
<dbReference type="InterPro" id="IPR051420">
    <property type="entry name" value="Ser_Thr_Kinases_DiverseReg"/>
</dbReference>
<evidence type="ECO:0000256" key="4">
    <source>
        <dbReference type="ARBA" id="ARBA00022741"/>
    </source>
</evidence>
<keyword evidence="3" id="KW-0808">Transferase</keyword>
<dbReference type="EMBL" id="KK198775">
    <property type="protein sequence ID" value="KCW45797.1"/>
    <property type="molecule type" value="Genomic_DNA"/>
</dbReference>
<keyword evidence="6" id="KW-0067">ATP-binding</keyword>
<evidence type="ECO:0000256" key="3">
    <source>
        <dbReference type="ARBA" id="ARBA00022679"/>
    </source>
</evidence>
<dbReference type="AlphaFoldDB" id="A0A058ZVI1"/>
<evidence type="ECO:0000313" key="9">
    <source>
        <dbReference type="EMBL" id="KAK2633193.1"/>
    </source>
</evidence>
<dbReference type="EC" id="2.7.11.1" evidence="1"/>
<protein>
    <recommendedName>
        <fullName evidence="1">non-specific serine/threonine protein kinase</fullName>
        <ecNumber evidence="1">2.7.11.1</ecNumber>
    </recommendedName>
</protein>
<dbReference type="Gene3D" id="1.10.510.10">
    <property type="entry name" value="Transferase(Phosphotransferase) domain 1"/>
    <property type="match status" value="1"/>
</dbReference>
<accession>A0A058ZVI1</accession>
<dbReference type="STRING" id="71139.A0A058ZVI1"/>
<keyword evidence="11" id="KW-1185">Reference proteome</keyword>
<dbReference type="Proteomes" id="UP000030711">
    <property type="component" value="Unassembled WGS sequence"/>
</dbReference>
<evidence type="ECO:0000256" key="7">
    <source>
        <dbReference type="ARBA" id="ARBA00047899"/>
    </source>
</evidence>
<evidence type="ECO:0000313" key="11">
    <source>
        <dbReference type="Proteomes" id="UP000030711"/>
    </source>
</evidence>
<reference evidence="9" key="4">
    <citation type="submission" date="2023-07" db="EMBL/GenBank/DDBJ databases">
        <authorList>
            <person name="Myburg A.A."/>
            <person name="Grattapaglia D."/>
            <person name="Tuskan G.A."/>
            <person name="Hellsten U."/>
            <person name="Hayes R.D."/>
            <person name="Grimwood J."/>
            <person name="Jenkins J."/>
            <person name="Lindquist E."/>
            <person name="Tice H."/>
            <person name="Bauer D."/>
            <person name="Goodstein D.M."/>
            <person name="Dubchak I."/>
            <person name="Poliakov A."/>
            <person name="Mizrachi E."/>
            <person name="Kullan A.R."/>
            <person name="Hussey S.G."/>
            <person name="Pinard D."/>
            <person name="Van D.M."/>
            <person name="Singh P."/>
            <person name="Van J.I."/>
            <person name="Silva-Junior O.B."/>
            <person name="Togawa R.C."/>
            <person name="Pappas M.R."/>
            <person name="Faria D.A."/>
            <person name="Sansaloni C.P."/>
            <person name="Petroli C.D."/>
            <person name="Yang X."/>
            <person name="Ranjan P."/>
            <person name="Tschaplinski T.J."/>
            <person name="Ye C.Y."/>
            <person name="Li T."/>
            <person name="Sterck L."/>
            <person name="Vanneste K."/>
            <person name="Murat F."/>
            <person name="Soler M."/>
            <person name="Clemente H.S."/>
            <person name="Saidi N."/>
            <person name="Cassan-Wang H."/>
            <person name="Dunand C."/>
            <person name="Hefer C.A."/>
            <person name="Bornberg-Bauer E."/>
            <person name="Kersting A.R."/>
            <person name="Vining K."/>
            <person name="Amarasinghe V."/>
            <person name="Ranik M."/>
            <person name="Naithani S."/>
            <person name="Elser J."/>
            <person name="Boyd A.E."/>
            <person name="Liston A."/>
            <person name="Spatafora J.W."/>
            <person name="Dharmwardhana P."/>
            <person name="Raja R."/>
            <person name="Sullivan C."/>
            <person name="Romanel E."/>
            <person name="Alves-Ferreira M."/>
            <person name="Kulheim C."/>
            <person name="Foley W."/>
            <person name="Carocha V."/>
            <person name="Paiva J."/>
            <person name="Kudrna D."/>
            <person name="Brommonschenkel S.H."/>
            <person name="Pasquali G."/>
            <person name="Byrne M."/>
            <person name="Rigault P."/>
            <person name="Tibbits J."/>
            <person name="Spokevicius A."/>
            <person name="Jones R.C."/>
            <person name="Steane D.A."/>
            <person name="Vaillancourt R.E."/>
            <person name="Potts B.M."/>
            <person name="Joubert F."/>
            <person name="Barry K."/>
            <person name="Pappas G.J."/>
            <person name="Strauss S.H."/>
            <person name="Jaiswal P."/>
            <person name="Grima-Pettenati J."/>
            <person name="Salse J."/>
            <person name="Van D.P."/>
            <person name="Rokhsar D.S."/>
            <person name="Schmutz J."/>
        </authorList>
    </citation>
    <scope>NUCLEOTIDE SEQUENCE</scope>
    <source>
        <tissue evidence="9">Leaf extractions</tissue>
    </source>
</reference>
<proteinExistence type="predicted"/>
<comment type="catalytic activity">
    <reaction evidence="7">
        <text>L-threonyl-[protein] + ATP = O-phospho-L-threonyl-[protein] + ADP + H(+)</text>
        <dbReference type="Rhea" id="RHEA:46608"/>
        <dbReference type="Rhea" id="RHEA-COMP:11060"/>
        <dbReference type="Rhea" id="RHEA-COMP:11605"/>
        <dbReference type="ChEBI" id="CHEBI:15378"/>
        <dbReference type="ChEBI" id="CHEBI:30013"/>
        <dbReference type="ChEBI" id="CHEBI:30616"/>
        <dbReference type="ChEBI" id="CHEBI:61977"/>
        <dbReference type="ChEBI" id="CHEBI:456216"/>
        <dbReference type="EC" id="2.7.11.1"/>
    </reaction>
</comment>
<evidence type="ECO:0000256" key="2">
    <source>
        <dbReference type="ARBA" id="ARBA00022527"/>
    </source>
</evidence>
<sequence>MGKHPGDHVSQECSSSAQAESMMLKDVLDQRLSPSRLGLQDGQDVVLIAKLAFKCLQDDPRLRPTMLQVSRELCFQVPLDMPLSSVSLEQLRDLNAKKFGAFHEMS</sequence>
<dbReference type="GO" id="GO:0004674">
    <property type="term" value="F:protein serine/threonine kinase activity"/>
    <property type="evidence" value="ECO:0007669"/>
    <property type="project" value="UniProtKB-KW"/>
</dbReference>
<name>A0A058ZVI1_EUCGR</name>
<dbReference type="PANTHER" id="PTHR48005">
    <property type="entry name" value="LEUCINE RICH REPEAT KINASE 2"/>
    <property type="match status" value="1"/>
</dbReference>
<keyword evidence="2" id="KW-0723">Serine/threonine-protein kinase</keyword>
<reference evidence="10" key="1">
    <citation type="submission" date="2013-07" db="EMBL/GenBank/DDBJ databases">
        <title>The genome of Eucalyptus grandis.</title>
        <authorList>
            <person name="Schmutz J."/>
            <person name="Hayes R."/>
            <person name="Myburg A."/>
            <person name="Tuskan G."/>
            <person name="Grattapaglia D."/>
            <person name="Rokhsar D.S."/>
        </authorList>
    </citation>
    <scope>NUCLEOTIDE SEQUENCE</scope>
    <source>
        <tissue evidence="10">Leaf extractions</tissue>
    </source>
</reference>
<reference evidence="9" key="3">
    <citation type="submission" date="2023-04" db="EMBL/GenBank/DDBJ databases">
        <title>WGS assembly of Eucalyptus grandis.</title>
        <authorList>
            <person name="Myburg A."/>
            <person name="Grattapaglia D."/>
            <person name="Tuskan G."/>
            <person name="Hellsten U."/>
            <person name="Hayes R."/>
            <person name="Grimwood J."/>
            <person name="Jenkins J."/>
            <person name="Lindquist E."/>
            <person name="Tice H."/>
            <person name="Bauer D."/>
            <person name="Goodstein D."/>
            <person name="Dubchak I."/>
            <person name="Poliakov A."/>
            <person name="Mizrachi E."/>
            <person name="Kullan A."/>
            <person name="Hussey S."/>
            <person name="Pinard D."/>
            <person name="Van D."/>
            <person name="Singh P."/>
            <person name="Van J."/>
            <person name="Silva-Junior O."/>
            <person name="Togawa R."/>
            <person name="Pappas M."/>
            <person name="Faria D."/>
            <person name="Sansaloni C."/>
            <person name="Petroli C."/>
            <person name="Yang X."/>
            <person name="Ranjan P."/>
            <person name="Tschaplinski T."/>
            <person name="Ye C."/>
            <person name="Li T."/>
            <person name="Sterck L."/>
            <person name="Vanneste K."/>
            <person name="Murat F."/>
            <person name="Soler M."/>
            <person name="Clemente H."/>
            <person name="Saidi N."/>
            <person name="Cassan-Wang H."/>
            <person name="Dunand C."/>
            <person name="Hefer C."/>
            <person name="Bornberg-Bauer E."/>
            <person name="Kersting A."/>
            <person name="Vining K."/>
            <person name="Amarasinghe V."/>
            <person name="Ranik M."/>
            <person name="Naithani S."/>
            <person name="Elser J."/>
            <person name="Boyd A."/>
            <person name="Liston A."/>
            <person name="Spatafora J."/>
            <person name="Dharmwardhana P."/>
            <person name="Raja R."/>
            <person name="Sullivan C."/>
            <person name="Romanel E."/>
            <person name="Alves-Ferreira M."/>
            <person name="Kulheim C."/>
            <person name="Foley W."/>
            <person name="Carocha V."/>
            <person name="Paiva J."/>
            <person name="Kudrna D."/>
            <person name="Brommonschenkel S."/>
            <person name="Pasquali G."/>
            <person name="Byrne M."/>
            <person name="Rigault P."/>
            <person name="Tibbits J."/>
            <person name="Spokevicius A."/>
            <person name="Jones R."/>
            <person name="Steane D."/>
            <person name="Vaillancourt R."/>
            <person name="Potts B."/>
            <person name="Joubert F."/>
            <person name="Barry K."/>
            <person name="Pappas G."/>
            <person name="Strauss S."/>
            <person name="Jaiswal P."/>
            <person name="Grima-Pettenati J."/>
            <person name="Salse J."/>
            <person name="Van D."/>
            <person name="Rokhsar D."/>
            <person name="Schmutz J."/>
        </authorList>
    </citation>
    <scope>NUCLEOTIDE SEQUENCE</scope>
    <source>
        <tissue evidence="9">Leaf extractions</tissue>
    </source>
</reference>